<reference evidence="12" key="1">
    <citation type="submission" date="2023-03" db="EMBL/GenBank/DDBJ databases">
        <title>Massive genome expansion in bonnet fungi (Mycena s.s.) driven by repeated elements and novel gene families across ecological guilds.</title>
        <authorList>
            <consortium name="Lawrence Berkeley National Laboratory"/>
            <person name="Harder C.B."/>
            <person name="Miyauchi S."/>
            <person name="Viragh M."/>
            <person name="Kuo A."/>
            <person name="Thoen E."/>
            <person name="Andreopoulos B."/>
            <person name="Lu D."/>
            <person name="Skrede I."/>
            <person name="Drula E."/>
            <person name="Henrissat B."/>
            <person name="Morin E."/>
            <person name="Kohler A."/>
            <person name="Barry K."/>
            <person name="LaButti K."/>
            <person name="Morin E."/>
            <person name="Salamov A."/>
            <person name="Lipzen A."/>
            <person name="Mereny Z."/>
            <person name="Hegedus B."/>
            <person name="Baldrian P."/>
            <person name="Stursova M."/>
            <person name="Weitz H."/>
            <person name="Taylor A."/>
            <person name="Grigoriev I.V."/>
            <person name="Nagy L.G."/>
            <person name="Martin F."/>
            <person name="Kauserud H."/>
        </authorList>
    </citation>
    <scope>NUCLEOTIDE SEQUENCE</scope>
    <source>
        <strain evidence="12">CBHHK002</strain>
    </source>
</reference>
<feature type="region of interest" description="Disordered" evidence="11">
    <location>
        <begin position="378"/>
        <end position="397"/>
    </location>
</feature>
<dbReference type="InterPro" id="IPR034652">
    <property type="entry name" value="SRP68-RBD"/>
</dbReference>
<comment type="subcellular location">
    <subcellularLocation>
        <location evidence="1 10">Cytoplasm</location>
    </subcellularLocation>
    <subcellularLocation>
        <location evidence="2">Nucleus</location>
        <location evidence="2">Nucleolus</location>
    </subcellularLocation>
</comment>
<dbReference type="PIRSF" id="PIRSF038995">
    <property type="entry name" value="SRP68"/>
    <property type="match status" value="1"/>
</dbReference>
<dbReference type="GO" id="GO:0006614">
    <property type="term" value="P:SRP-dependent cotranslational protein targeting to membrane"/>
    <property type="evidence" value="ECO:0007669"/>
    <property type="project" value="InterPro"/>
</dbReference>
<organism evidence="12 13">
    <name type="scientific">Mycena albidolilacea</name>
    <dbReference type="NCBI Taxonomy" id="1033008"/>
    <lineage>
        <taxon>Eukaryota</taxon>
        <taxon>Fungi</taxon>
        <taxon>Dikarya</taxon>
        <taxon>Basidiomycota</taxon>
        <taxon>Agaricomycotina</taxon>
        <taxon>Agaricomycetes</taxon>
        <taxon>Agaricomycetidae</taxon>
        <taxon>Agaricales</taxon>
        <taxon>Marasmiineae</taxon>
        <taxon>Mycenaceae</taxon>
        <taxon>Mycena</taxon>
    </lineage>
</organism>
<evidence type="ECO:0000256" key="3">
    <source>
        <dbReference type="ARBA" id="ARBA00009352"/>
    </source>
</evidence>
<keyword evidence="7" id="KW-0539">Nucleus</keyword>
<proteinExistence type="inferred from homology"/>
<dbReference type="InterPro" id="IPR038253">
    <property type="entry name" value="SRP68_N_sf"/>
</dbReference>
<feature type="region of interest" description="Disordered" evidence="11">
    <location>
        <begin position="570"/>
        <end position="613"/>
    </location>
</feature>
<dbReference type="Pfam" id="PF16969">
    <property type="entry name" value="SRP68"/>
    <property type="match status" value="1"/>
</dbReference>
<evidence type="ECO:0000256" key="9">
    <source>
        <dbReference type="ARBA" id="ARBA00029498"/>
    </source>
</evidence>
<gene>
    <name evidence="12" type="ORF">DFH08DRAFT_849689</name>
</gene>
<dbReference type="AlphaFoldDB" id="A0AAD7EZP2"/>
<sequence>MADTTVVFKALQLANEQRNAYGLRYNDFARYRKHCANRTHRLRSTLKMTHGKGREFKKLPTLTPEIVKDGHLQLLLLEAERAWAYSQELSALALLPANADQARTLRHSATGRFRRAVNWSTQLLSLSQSLYAASRLSAENLIQVTVYTLILNGRFLRYRDEFDDALIQLSVARGLLDELAASAPTSRDQALATLFSDEVGPEIRYCAHELGRTKAYDIDGIVGEIAGKHRNHIVENCDAIVKKLKSEGGSAAKVGSRKKLAELTWEEQPVPVRNPELVDVLLKVQEAEQRLEGFQQGSSSSTSKKGVAAYDAILLALSDAEDVARKLVEAQQLSGSSSTAPAGARDIQFVHAYIVYQLLSRRIQRDLLLVSALLSSESGPQARGTNQKPNADADANPEQVDGRLFPAVVKLLDTVLQSLNQMRALSVVDDSPDLVSAVEARVSFTKARRCLFLARSYAPVKRYAEALSLIQHASIHIRETHSTLSFLSDPSPSPSSSAASFYPLPASSVSALESALATEGLALKRAWFAFNGGVADATPNKDRKPLFFDIAVNYVALDMGALRARAGLQPVEESQVPAQSASAKVKAKEDDAAAGETASADSKAPAPAARSGLGSLLGGWWGRS</sequence>
<evidence type="ECO:0000256" key="11">
    <source>
        <dbReference type="SAM" id="MobiDB-lite"/>
    </source>
</evidence>
<evidence type="ECO:0000256" key="5">
    <source>
        <dbReference type="ARBA" id="ARBA00022884"/>
    </source>
</evidence>
<dbReference type="GO" id="GO:0008312">
    <property type="term" value="F:7S RNA binding"/>
    <property type="evidence" value="ECO:0007669"/>
    <property type="project" value="InterPro"/>
</dbReference>
<dbReference type="Gene3D" id="1.10.3450.40">
    <property type="entry name" value="Signal recognition particle, SRP68 subunit, RNA-binding domain"/>
    <property type="match status" value="1"/>
</dbReference>
<dbReference type="GO" id="GO:0005730">
    <property type="term" value="C:nucleolus"/>
    <property type="evidence" value="ECO:0007669"/>
    <property type="project" value="UniProtKB-SubCell"/>
</dbReference>
<name>A0AAD7EZP2_9AGAR</name>
<evidence type="ECO:0000313" key="13">
    <source>
        <dbReference type="Proteomes" id="UP001218218"/>
    </source>
</evidence>
<evidence type="ECO:0000256" key="10">
    <source>
        <dbReference type="PIRNR" id="PIRNR038995"/>
    </source>
</evidence>
<dbReference type="Proteomes" id="UP001218218">
    <property type="component" value="Unassembled WGS sequence"/>
</dbReference>
<keyword evidence="8 10" id="KW-0687">Ribonucleoprotein</keyword>
<keyword evidence="4 10" id="KW-0963">Cytoplasm</keyword>
<accession>A0AAD7EZP2</accession>
<evidence type="ECO:0000256" key="6">
    <source>
        <dbReference type="ARBA" id="ARBA00023135"/>
    </source>
</evidence>
<dbReference type="PANTHER" id="PTHR12860:SF0">
    <property type="entry name" value="SIGNAL RECOGNITION PARTICLE SUBUNIT SRP68"/>
    <property type="match status" value="1"/>
</dbReference>
<keyword evidence="5 10" id="KW-0694">RNA-binding</keyword>
<comment type="caution">
    <text evidence="12">The sequence shown here is derived from an EMBL/GenBank/DDBJ whole genome shotgun (WGS) entry which is preliminary data.</text>
</comment>
<keyword evidence="13" id="KW-1185">Reference proteome</keyword>
<evidence type="ECO:0000256" key="4">
    <source>
        <dbReference type="ARBA" id="ARBA00022490"/>
    </source>
</evidence>
<dbReference type="PANTHER" id="PTHR12860">
    <property type="entry name" value="SIGNAL RECOGNITION PARTICLE 68 KDA PROTEIN"/>
    <property type="match status" value="1"/>
</dbReference>
<evidence type="ECO:0000256" key="2">
    <source>
        <dbReference type="ARBA" id="ARBA00004604"/>
    </source>
</evidence>
<evidence type="ECO:0000256" key="8">
    <source>
        <dbReference type="ARBA" id="ARBA00023274"/>
    </source>
</evidence>
<evidence type="ECO:0000256" key="1">
    <source>
        <dbReference type="ARBA" id="ARBA00004496"/>
    </source>
</evidence>
<dbReference type="GO" id="GO:0005047">
    <property type="term" value="F:signal recognition particle binding"/>
    <property type="evidence" value="ECO:0007669"/>
    <property type="project" value="InterPro"/>
</dbReference>
<evidence type="ECO:0000256" key="7">
    <source>
        <dbReference type="ARBA" id="ARBA00023242"/>
    </source>
</evidence>
<dbReference type="InterPro" id="IPR026258">
    <property type="entry name" value="SRP68"/>
</dbReference>
<evidence type="ECO:0000313" key="12">
    <source>
        <dbReference type="EMBL" id="KAJ7356673.1"/>
    </source>
</evidence>
<comment type="similarity">
    <text evidence="3 10">Belongs to the SRP68 family.</text>
</comment>
<dbReference type="GO" id="GO:0005786">
    <property type="term" value="C:signal recognition particle, endoplasmic reticulum targeting"/>
    <property type="evidence" value="ECO:0007669"/>
    <property type="project" value="UniProtKB-KW"/>
</dbReference>
<feature type="compositionally biased region" description="Low complexity" evidence="11">
    <location>
        <begin position="594"/>
        <end position="613"/>
    </location>
</feature>
<protein>
    <recommendedName>
        <fullName evidence="9 10">Signal recognition particle subunit SRP68</fullName>
        <shortName evidence="10">SRP68</shortName>
    </recommendedName>
</protein>
<comment type="function">
    <text evidence="10">Component of the signal recognition particle (SRP) complex, a ribonucleoprotein complex that mediates the cotranslational targeting of secretory and membrane proteins to the endoplasmic reticulum (ER). The SRP complex interacts with the signal sequence in nascent secretory and membrane proteins and directs them to the membrane of the ER.</text>
</comment>
<dbReference type="GO" id="GO:0030942">
    <property type="term" value="F:endoplasmic reticulum signal peptide binding"/>
    <property type="evidence" value="ECO:0007669"/>
    <property type="project" value="InterPro"/>
</dbReference>
<dbReference type="EMBL" id="JARIHO010000008">
    <property type="protein sequence ID" value="KAJ7356673.1"/>
    <property type="molecule type" value="Genomic_DNA"/>
</dbReference>
<keyword evidence="6 10" id="KW-0733">Signal recognition particle</keyword>
<dbReference type="CDD" id="cd15481">
    <property type="entry name" value="SRP68-RBD"/>
    <property type="match status" value="1"/>
</dbReference>